<feature type="coiled-coil region" evidence="1">
    <location>
        <begin position="6"/>
        <end position="40"/>
    </location>
</feature>
<reference evidence="2 3" key="1">
    <citation type="journal article" date="2014" name="Int. J. Syst. Evol. Microbiol.">
        <title>Bradyrhizobium ottawaense sp. nov., a symbiotic nitrogen fixing bacterium from root nodules of soybeans in Canada.</title>
        <authorList>
            <person name="Yu X."/>
            <person name="Cloutier S."/>
            <person name="Tambong J.T."/>
            <person name="Bromfield E.S."/>
        </authorList>
    </citation>
    <scope>NUCLEOTIDE SEQUENCE [LARGE SCALE GENOMIC DNA]</scope>
    <source>
        <strain evidence="2 3">OO99</strain>
    </source>
</reference>
<sequence length="164" mass="18638">MADSALENAERRRDALAGEINALQQEIETKRKELERVKQFISDYMAFSSPTGELQFTLKPPPAPVAKKGKQTANPDRKIVGDHVERLLRKLGHPIPRDDLFMALKLDGVEIVGKDALMVLSTMMWRMQERFVRIPGKGYWLKWEPCPAVGYIPPPAPLMPPDYK</sequence>
<name>A0A2U8P4N2_9BRAD</name>
<dbReference type="AlphaFoldDB" id="A0A2U8P4N2"/>
<dbReference type="RefSeq" id="WP_095424556.1">
    <property type="nucleotide sequence ID" value="NZ_CP029425.2"/>
</dbReference>
<accession>A0A2U8P4N2</accession>
<reference evidence="2 3" key="2">
    <citation type="journal article" date="2017" name="Syst. Appl. Microbiol.">
        <title>Soybeans inoculated with root zone soils of Canadian native legumes harbour diverse and novel Bradyrhizobium spp. that possess agricultural potential.</title>
        <authorList>
            <person name="Bromfield E.S.P."/>
            <person name="Cloutier S."/>
            <person name="Tambong J.T."/>
            <person name="Tran Thi T.V."/>
        </authorList>
    </citation>
    <scope>NUCLEOTIDE SEQUENCE [LARGE SCALE GENOMIC DNA]</scope>
    <source>
        <strain evidence="2 3">OO99</strain>
    </source>
</reference>
<dbReference type="EMBL" id="CP029425">
    <property type="protein sequence ID" value="AWL92695.1"/>
    <property type="molecule type" value="Genomic_DNA"/>
</dbReference>
<evidence type="ECO:0000313" key="2">
    <source>
        <dbReference type="EMBL" id="AWL92695.1"/>
    </source>
</evidence>
<proteinExistence type="predicted"/>
<gene>
    <name evidence="2" type="ORF">CIT37_11090</name>
</gene>
<evidence type="ECO:0000313" key="3">
    <source>
        <dbReference type="Proteomes" id="UP000215703"/>
    </source>
</evidence>
<keyword evidence="1" id="KW-0175">Coiled coil</keyword>
<dbReference type="KEGG" id="bot:CIT37_11090"/>
<protein>
    <submittedName>
        <fullName evidence="2">Uncharacterized protein</fullName>
    </submittedName>
</protein>
<evidence type="ECO:0000256" key="1">
    <source>
        <dbReference type="SAM" id="Coils"/>
    </source>
</evidence>
<dbReference type="GeneID" id="92963169"/>
<dbReference type="Proteomes" id="UP000215703">
    <property type="component" value="Chromosome"/>
</dbReference>
<organism evidence="2 3">
    <name type="scientific">Bradyrhizobium ottawaense</name>
    <dbReference type="NCBI Taxonomy" id="931866"/>
    <lineage>
        <taxon>Bacteria</taxon>
        <taxon>Pseudomonadati</taxon>
        <taxon>Pseudomonadota</taxon>
        <taxon>Alphaproteobacteria</taxon>
        <taxon>Hyphomicrobiales</taxon>
        <taxon>Nitrobacteraceae</taxon>
        <taxon>Bradyrhizobium</taxon>
    </lineage>
</organism>